<proteinExistence type="inferred from homology"/>
<dbReference type="InterPro" id="IPR011004">
    <property type="entry name" value="Trimer_LpxA-like_sf"/>
</dbReference>
<evidence type="ECO:0000313" key="6">
    <source>
        <dbReference type="Proteomes" id="UP000008631"/>
    </source>
</evidence>
<reference evidence="5 6" key="2">
    <citation type="journal article" date="2011" name="Stand. Genomic Sci.">
        <title>Complete genome sequence of Isosphaera pallida type strain (IS1B).</title>
        <authorList>
            <consortium name="US DOE Joint Genome Institute (JGI-PGF)"/>
            <person name="Goker M."/>
            <person name="Cleland D."/>
            <person name="Saunders E."/>
            <person name="Lapidus A."/>
            <person name="Nolan M."/>
            <person name="Lucas S."/>
            <person name="Hammon N."/>
            <person name="Deshpande S."/>
            <person name="Cheng J.F."/>
            <person name="Tapia R."/>
            <person name="Han C."/>
            <person name="Goodwin L."/>
            <person name="Pitluck S."/>
            <person name="Liolios K."/>
            <person name="Pagani I."/>
            <person name="Ivanova N."/>
            <person name="Mavromatis K."/>
            <person name="Pati A."/>
            <person name="Chen A."/>
            <person name="Palaniappan K."/>
            <person name="Land M."/>
            <person name="Hauser L."/>
            <person name="Chang Y.J."/>
            <person name="Jeffries C.D."/>
            <person name="Detter J.C."/>
            <person name="Beck B."/>
            <person name="Woyke T."/>
            <person name="Bristow J."/>
            <person name="Eisen J.A."/>
            <person name="Markowitz V."/>
            <person name="Hugenholtz P."/>
            <person name="Kyrpides N.C."/>
            <person name="Klenk H.P."/>
        </authorList>
    </citation>
    <scope>NUCLEOTIDE SEQUENCE [LARGE SCALE GENOMIC DNA]</scope>
    <source>
        <strain evidence="6">ATCC 43644 / DSM 9630 / IS1B</strain>
    </source>
</reference>
<dbReference type="KEGG" id="ipa:Isop_3195"/>
<dbReference type="CDD" id="cd03354">
    <property type="entry name" value="LbH_SAT"/>
    <property type="match status" value="1"/>
</dbReference>
<keyword evidence="6" id="KW-1185">Reference proteome</keyword>
<dbReference type="AlphaFoldDB" id="E8R4G4"/>
<accession>E8R4G4</accession>
<dbReference type="Gene3D" id="2.160.10.10">
    <property type="entry name" value="Hexapeptide repeat proteins"/>
    <property type="match status" value="1"/>
</dbReference>
<dbReference type="RefSeq" id="WP_013566047.1">
    <property type="nucleotide sequence ID" value="NC_014962.1"/>
</dbReference>
<dbReference type="PIRSF" id="PIRSF000441">
    <property type="entry name" value="CysE"/>
    <property type="match status" value="1"/>
</dbReference>
<sequence length="181" mass="19656">MLKHLGRDLRNKAKWCYGDDHWPNLIKTLLTDGTAAMILYRAMQQSRAWRLTPLEMIFNKLNVMIGQCIIGRGAEFGPGLVFIHSQGIVINGATRGGQDIHIEHQVTIGAEKRRSPVLGNGVFLGAGCKVLGAVTIGDHARIGANAVVLHDVPAYATAVGIPARVVRQRSAEEADAEWADL</sequence>
<protein>
    <recommendedName>
        <fullName evidence="4">Serine acetyltransferase</fullName>
        <ecNumber evidence="4">2.3.1.30</ecNumber>
    </recommendedName>
</protein>
<organism evidence="5 6">
    <name type="scientific">Isosphaera pallida (strain ATCC 43644 / DSM 9630 / IS1B)</name>
    <dbReference type="NCBI Taxonomy" id="575540"/>
    <lineage>
        <taxon>Bacteria</taxon>
        <taxon>Pseudomonadati</taxon>
        <taxon>Planctomycetota</taxon>
        <taxon>Planctomycetia</taxon>
        <taxon>Isosphaerales</taxon>
        <taxon>Isosphaeraceae</taxon>
        <taxon>Isosphaera</taxon>
    </lineage>
</organism>
<evidence type="ECO:0000256" key="1">
    <source>
        <dbReference type="ARBA" id="ARBA00007274"/>
    </source>
</evidence>
<evidence type="ECO:0000256" key="2">
    <source>
        <dbReference type="ARBA" id="ARBA00022679"/>
    </source>
</evidence>
<dbReference type="OrthoDB" id="7545269at2"/>
<keyword evidence="3 4" id="KW-0012">Acyltransferase</keyword>
<dbReference type="PANTHER" id="PTHR42811">
    <property type="entry name" value="SERINE ACETYLTRANSFERASE"/>
    <property type="match status" value="1"/>
</dbReference>
<dbReference type="InterPro" id="IPR045304">
    <property type="entry name" value="LbH_SAT"/>
</dbReference>
<dbReference type="eggNOG" id="COG1045">
    <property type="taxonomic scope" value="Bacteria"/>
</dbReference>
<dbReference type="SUPFAM" id="SSF51161">
    <property type="entry name" value="Trimeric LpxA-like enzymes"/>
    <property type="match status" value="1"/>
</dbReference>
<dbReference type="GO" id="GO:0005737">
    <property type="term" value="C:cytoplasm"/>
    <property type="evidence" value="ECO:0007669"/>
    <property type="project" value="InterPro"/>
</dbReference>
<keyword evidence="2 4" id="KW-0808">Transferase</keyword>
<dbReference type="InParanoid" id="E8R4G4"/>
<evidence type="ECO:0000256" key="3">
    <source>
        <dbReference type="ARBA" id="ARBA00023315"/>
    </source>
</evidence>
<evidence type="ECO:0000313" key="5">
    <source>
        <dbReference type="EMBL" id="ADV63759.1"/>
    </source>
</evidence>
<dbReference type="GO" id="GO:0009001">
    <property type="term" value="F:serine O-acetyltransferase activity"/>
    <property type="evidence" value="ECO:0007669"/>
    <property type="project" value="UniProtKB-EC"/>
</dbReference>
<dbReference type="STRING" id="575540.Isop_3195"/>
<dbReference type="InterPro" id="IPR005881">
    <property type="entry name" value="Ser_O-AcTrfase"/>
</dbReference>
<dbReference type="EC" id="2.3.1.30" evidence="4"/>
<comment type="similarity">
    <text evidence="1 4">Belongs to the transferase hexapeptide repeat family.</text>
</comment>
<reference key="1">
    <citation type="submission" date="2010-11" db="EMBL/GenBank/DDBJ databases">
        <title>The complete sequence of chromosome of Isophaera pallida ATCC 43644.</title>
        <authorList>
            <consortium name="US DOE Joint Genome Institute (JGI-PGF)"/>
            <person name="Lucas S."/>
            <person name="Copeland A."/>
            <person name="Lapidus A."/>
            <person name="Bruce D."/>
            <person name="Goodwin L."/>
            <person name="Pitluck S."/>
            <person name="Kyrpides N."/>
            <person name="Mavromatis K."/>
            <person name="Pagani I."/>
            <person name="Ivanova N."/>
            <person name="Saunders E."/>
            <person name="Brettin T."/>
            <person name="Detter J.C."/>
            <person name="Han C."/>
            <person name="Tapia R."/>
            <person name="Land M."/>
            <person name="Hauser L."/>
            <person name="Markowitz V."/>
            <person name="Cheng J.-F."/>
            <person name="Hugenholtz P."/>
            <person name="Woyke T."/>
            <person name="Wu D."/>
            <person name="Eisen J.A."/>
        </authorList>
    </citation>
    <scope>NUCLEOTIDE SEQUENCE</scope>
    <source>
        <strain>ATCC 43644</strain>
    </source>
</reference>
<dbReference type="InterPro" id="IPR001451">
    <property type="entry name" value="Hexapep"/>
</dbReference>
<dbReference type="HOGENOM" id="CLU_051638_10_2_0"/>
<name>E8R4G4_ISOPI</name>
<dbReference type="EMBL" id="CP002353">
    <property type="protein sequence ID" value="ADV63759.1"/>
    <property type="molecule type" value="Genomic_DNA"/>
</dbReference>
<comment type="catalytic activity">
    <reaction evidence="4">
        <text>L-serine + acetyl-CoA = O-acetyl-L-serine + CoA</text>
        <dbReference type="Rhea" id="RHEA:24560"/>
        <dbReference type="ChEBI" id="CHEBI:33384"/>
        <dbReference type="ChEBI" id="CHEBI:57287"/>
        <dbReference type="ChEBI" id="CHEBI:57288"/>
        <dbReference type="ChEBI" id="CHEBI:58340"/>
        <dbReference type="EC" id="2.3.1.30"/>
    </reaction>
</comment>
<dbReference type="Pfam" id="PF00132">
    <property type="entry name" value="Hexapep"/>
    <property type="match status" value="1"/>
</dbReference>
<evidence type="ECO:0000256" key="4">
    <source>
        <dbReference type="PIRNR" id="PIRNR000441"/>
    </source>
</evidence>
<dbReference type="Proteomes" id="UP000008631">
    <property type="component" value="Chromosome"/>
</dbReference>
<dbReference type="GO" id="GO:0006535">
    <property type="term" value="P:cysteine biosynthetic process from serine"/>
    <property type="evidence" value="ECO:0007669"/>
    <property type="project" value="InterPro"/>
</dbReference>
<gene>
    <name evidence="5" type="ordered locus">Isop_3195</name>
</gene>
<dbReference type="FunCoup" id="E8R4G4">
    <property type="interactions" value="29"/>
</dbReference>